<gene>
    <name evidence="5" type="ORF">LNINA_LOCUS3642</name>
</gene>
<protein>
    <recommendedName>
        <fullName evidence="4">FLYWCH-type domain-containing protein</fullName>
    </recommendedName>
</protein>
<comment type="caution">
    <text evidence="5">The sequence shown here is derived from an EMBL/GenBank/DDBJ whole genome shotgun (WGS) entry which is preliminary data.</text>
</comment>
<evidence type="ECO:0000313" key="6">
    <source>
        <dbReference type="Proteomes" id="UP001497472"/>
    </source>
</evidence>
<dbReference type="EMBL" id="CAVLEF010000005">
    <property type="protein sequence ID" value="CAK1543851.1"/>
    <property type="molecule type" value="Genomic_DNA"/>
</dbReference>
<dbReference type="Proteomes" id="UP001497472">
    <property type="component" value="Unassembled WGS sequence"/>
</dbReference>
<evidence type="ECO:0000256" key="2">
    <source>
        <dbReference type="ARBA" id="ARBA00022771"/>
    </source>
</evidence>
<evidence type="ECO:0000259" key="4">
    <source>
        <dbReference type="Pfam" id="PF04500"/>
    </source>
</evidence>
<feature type="domain" description="FLYWCH-type" evidence="4">
    <location>
        <begin position="308"/>
        <end position="364"/>
    </location>
</feature>
<organism evidence="5 6">
    <name type="scientific">Leptosia nina</name>
    <dbReference type="NCBI Taxonomy" id="320188"/>
    <lineage>
        <taxon>Eukaryota</taxon>
        <taxon>Metazoa</taxon>
        <taxon>Ecdysozoa</taxon>
        <taxon>Arthropoda</taxon>
        <taxon>Hexapoda</taxon>
        <taxon>Insecta</taxon>
        <taxon>Pterygota</taxon>
        <taxon>Neoptera</taxon>
        <taxon>Endopterygota</taxon>
        <taxon>Lepidoptera</taxon>
        <taxon>Glossata</taxon>
        <taxon>Ditrysia</taxon>
        <taxon>Papilionoidea</taxon>
        <taxon>Pieridae</taxon>
        <taxon>Pierinae</taxon>
        <taxon>Leptosia</taxon>
    </lineage>
</organism>
<accession>A0AAV1J5X2</accession>
<evidence type="ECO:0000256" key="3">
    <source>
        <dbReference type="ARBA" id="ARBA00022833"/>
    </source>
</evidence>
<reference evidence="5 6" key="1">
    <citation type="submission" date="2023-11" db="EMBL/GenBank/DDBJ databases">
        <authorList>
            <person name="Okamura Y."/>
        </authorList>
    </citation>
    <scope>NUCLEOTIDE SEQUENCE [LARGE SCALE GENOMIC DNA]</scope>
</reference>
<keyword evidence="6" id="KW-1185">Reference proteome</keyword>
<dbReference type="Gene3D" id="2.20.25.240">
    <property type="match status" value="2"/>
</dbReference>
<keyword evidence="1" id="KW-0479">Metal-binding</keyword>
<dbReference type="InterPro" id="IPR007588">
    <property type="entry name" value="Znf_FLYWCH"/>
</dbReference>
<dbReference type="Pfam" id="PF04500">
    <property type="entry name" value="FLYWCH"/>
    <property type="match status" value="2"/>
</dbReference>
<keyword evidence="2" id="KW-0863">Zinc-finger</keyword>
<name>A0AAV1J5X2_9NEOP</name>
<dbReference type="GO" id="GO:0008270">
    <property type="term" value="F:zinc ion binding"/>
    <property type="evidence" value="ECO:0007669"/>
    <property type="project" value="UniProtKB-KW"/>
</dbReference>
<proteinExistence type="predicted"/>
<evidence type="ECO:0000256" key="1">
    <source>
        <dbReference type="ARBA" id="ARBA00022723"/>
    </source>
</evidence>
<sequence>MKLLSGFQFVSVNSETVPEVLNIVYRTTLDGVPEIISVLSHPNDTIPDFVNVTHTTDDITGTYVQTSANIHDSFNVITDTCPEADLLNLPHDAAEILNMVNNTHQNPDIFNLVRAPQEVSDDYYGPLQHASDTFNAISTPQNASEIFDVVTAPHDTEMLSAITNTSQAIPDAYNGLSTMPAVQELYEPPVSVNEIATQSVTLDSKETVSDIQTTNATPELSQITSDTNNIATRTITTTIYEPVTVTSGLSVTPKKPSPSKKSTEACTGLSTKSTRTCVTSAVAAATQGGNEFVDDPYFVKSQIIELHNGKKLLIVNGYPFYFRHKLKTSPLSRWCCNRNSCNAYVHTTLDDNRVVAYGGEIHKHTPTRFRKQKDGRFFTLARGKRGKQVFYYKGYTFYKQKELRKRGATRWRCTRHSRAKCTAYLHLDDQLKVVYAPIICHTHNPPAIKRPKVETFYM</sequence>
<keyword evidence="3" id="KW-0862">Zinc</keyword>
<feature type="domain" description="FLYWCH-type" evidence="4">
    <location>
        <begin position="382"/>
        <end position="443"/>
    </location>
</feature>
<dbReference type="AlphaFoldDB" id="A0AAV1J5X2"/>
<evidence type="ECO:0000313" key="5">
    <source>
        <dbReference type="EMBL" id="CAK1543851.1"/>
    </source>
</evidence>